<feature type="region of interest" description="Disordered" evidence="1">
    <location>
        <begin position="1"/>
        <end position="67"/>
    </location>
</feature>
<accession>A0ABV4HTP0</accession>
<dbReference type="Proteomes" id="UP001566331">
    <property type="component" value="Unassembled WGS sequence"/>
</dbReference>
<dbReference type="RefSeq" id="WP_370565399.1">
    <property type="nucleotide sequence ID" value="NZ_JBFWIB010000016.1"/>
</dbReference>
<evidence type="ECO:0000313" key="3">
    <source>
        <dbReference type="Proteomes" id="UP001566331"/>
    </source>
</evidence>
<organism evidence="2 3">
    <name type="scientific">Luteimonas salinilitoris</name>
    <dbReference type="NCBI Taxonomy" id="3237697"/>
    <lineage>
        <taxon>Bacteria</taxon>
        <taxon>Pseudomonadati</taxon>
        <taxon>Pseudomonadota</taxon>
        <taxon>Gammaproteobacteria</taxon>
        <taxon>Lysobacterales</taxon>
        <taxon>Lysobacteraceae</taxon>
        <taxon>Luteimonas</taxon>
    </lineage>
</organism>
<evidence type="ECO:0000313" key="2">
    <source>
        <dbReference type="EMBL" id="MEZ0476128.1"/>
    </source>
</evidence>
<reference evidence="2 3" key="1">
    <citation type="submission" date="2024-07" db="EMBL/GenBank/DDBJ databases">
        <title>Luteimonas salilacus sp. nov., isolated from the shore soil of Salt Lake in Tibet of China.</title>
        <authorList>
            <person name="Zhang X."/>
            <person name="Li A."/>
        </authorList>
    </citation>
    <scope>NUCLEOTIDE SEQUENCE [LARGE SCALE GENOMIC DNA]</scope>
    <source>
        <strain evidence="2 3">B3-2-R+30</strain>
    </source>
</reference>
<keyword evidence="3" id="KW-1185">Reference proteome</keyword>
<dbReference type="EMBL" id="JBFWIC010000027">
    <property type="protein sequence ID" value="MEZ0476128.1"/>
    <property type="molecule type" value="Genomic_DNA"/>
</dbReference>
<name>A0ABV4HTP0_9GAMM</name>
<evidence type="ECO:0000256" key="1">
    <source>
        <dbReference type="SAM" id="MobiDB-lite"/>
    </source>
</evidence>
<protein>
    <submittedName>
        <fullName evidence="2">Uncharacterized protein</fullName>
    </submittedName>
</protein>
<comment type="caution">
    <text evidence="2">The sequence shown here is derived from an EMBL/GenBank/DDBJ whole genome shotgun (WGS) entry which is preliminary data.</text>
</comment>
<sequence>MTIGVAGSLSPPATEVEDQAASLPSRPEPAMERPRYRQPGFTVPGSHVGVPGRARASSTVEGRAPAGSRVEAAGQVVDVGGDLRFRLRIPADARGVMPVRVIRPDRTVLVLRVEIVHD</sequence>
<gene>
    <name evidence="2" type="ORF">AB6713_16125</name>
</gene>
<proteinExistence type="predicted"/>